<dbReference type="EMBL" id="JAAVNE010000044">
    <property type="protein sequence ID" value="NKC33408.1"/>
    <property type="molecule type" value="Genomic_DNA"/>
</dbReference>
<organism evidence="4 5">
    <name type="scientific">Falsiroseomonas selenitidurans</name>
    <dbReference type="NCBI Taxonomy" id="2716335"/>
    <lineage>
        <taxon>Bacteria</taxon>
        <taxon>Pseudomonadati</taxon>
        <taxon>Pseudomonadota</taxon>
        <taxon>Alphaproteobacteria</taxon>
        <taxon>Acetobacterales</taxon>
        <taxon>Roseomonadaceae</taxon>
        <taxon>Falsiroseomonas</taxon>
    </lineage>
</organism>
<evidence type="ECO:0000256" key="1">
    <source>
        <dbReference type="ARBA" id="ARBA00010211"/>
    </source>
</evidence>
<sequence>MRLVSFVDQGRFVPGVRLGEQVVPVSALAGFPDDALALLAAGADTLHRLDAAARSAPAATHRALSSLTLGMPIPRPGKVICIGLNYALHAKEGGNPIPDYPAVFLRVQSSLVGPNQPMLRPGCSDKLDYEAELAIIIGSRARCVSEADALAHVAGYSLFNDGSVRDYQRKSTQWTMGKNFDATGAFGPEIVSADELPPGAAPLRITARVDGQTVQDSTTGDMIFSVARCIAILSEVMTLEPGDVIATGTPSGVGYARKPPLFLAPGKVVEIEVEGVGVLRNTIADDPAFAA</sequence>
<proteinExistence type="inferred from homology"/>
<dbReference type="PANTHER" id="PTHR42796">
    <property type="entry name" value="FUMARYLACETOACETATE HYDROLASE DOMAIN-CONTAINING PROTEIN 2A-RELATED"/>
    <property type="match status" value="1"/>
</dbReference>
<protein>
    <submittedName>
        <fullName evidence="4">Fumarylacetoacetate hydrolase family protein</fullName>
    </submittedName>
</protein>
<evidence type="ECO:0000256" key="2">
    <source>
        <dbReference type="ARBA" id="ARBA00022723"/>
    </source>
</evidence>
<evidence type="ECO:0000313" key="5">
    <source>
        <dbReference type="Proteomes" id="UP000787635"/>
    </source>
</evidence>
<dbReference type="RefSeq" id="WP_168034135.1">
    <property type="nucleotide sequence ID" value="NZ_JAAVNE010000044.1"/>
</dbReference>
<keyword evidence="2" id="KW-0479">Metal-binding</keyword>
<comment type="caution">
    <text evidence="4">The sequence shown here is derived from an EMBL/GenBank/DDBJ whole genome shotgun (WGS) entry which is preliminary data.</text>
</comment>
<dbReference type="Pfam" id="PF01557">
    <property type="entry name" value="FAA_hydrolase"/>
    <property type="match status" value="1"/>
</dbReference>
<comment type="similarity">
    <text evidence="1">Belongs to the FAH family.</text>
</comment>
<keyword evidence="4" id="KW-0378">Hydrolase</keyword>
<evidence type="ECO:0000313" key="4">
    <source>
        <dbReference type="EMBL" id="NKC33408.1"/>
    </source>
</evidence>
<keyword evidence="5" id="KW-1185">Reference proteome</keyword>
<feature type="domain" description="Fumarylacetoacetase-like C-terminal" evidence="3">
    <location>
        <begin position="78"/>
        <end position="283"/>
    </location>
</feature>
<dbReference type="SUPFAM" id="SSF56529">
    <property type="entry name" value="FAH"/>
    <property type="match status" value="1"/>
</dbReference>
<dbReference type="InterPro" id="IPR036663">
    <property type="entry name" value="Fumarylacetoacetase_C_sf"/>
</dbReference>
<dbReference type="Gene3D" id="3.90.850.10">
    <property type="entry name" value="Fumarylacetoacetase-like, C-terminal domain"/>
    <property type="match status" value="1"/>
</dbReference>
<gene>
    <name evidence="4" type="ORF">HEQ75_21280</name>
</gene>
<dbReference type="GO" id="GO:0016787">
    <property type="term" value="F:hydrolase activity"/>
    <property type="evidence" value="ECO:0007669"/>
    <property type="project" value="UniProtKB-KW"/>
</dbReference>
<name>A0ABX1E8X7_9PROT</name>
<reference evidence="4 5" key="1">
    <citation type="submission" date="2020-03" db="EMBL/GenBank/DDBJ databases">
        <title>Roseomonas selenitidurans sp. nov. isolated from urban soil.</title>
        <authorList>
            <person name="Liu H."/>
        </authorList>
    </citation>
    <scope>NUCLEOTIDE SEQUENCE [LARGE SCALE GENOMIC DNA]</scope>
    <source>
        <strain evidence="4 5">BU-1</strain>
    </source>
</reference>
<accession>A0ABX1E8X7</accession>
<dbReference type="PANTHER" id="PTHR42796:SF4">
    <property type="entry name" value="FUMARYLACETOACETATE HYDROLASE DOMAIN-CONTAINING PROTEIN 2A"/>
    <property type="match status" value="1"/>
</dbReference>
<dbReference type="InterPro" id="IPR011234">
    <property type="entry name" value="Fumarylacetoacetase-like_C"/>
</dbReference>
<evidence type="ECO:0000259" key="3">
    <source>
        <dbReference type="Pfam" id="PF01557"/>
    </source>
</evidence>
<dbReference type="InterPro" id="IPR051121">
    <property type="entry name" value="FAH"/>
</dbReference>
<dbReference type="Proteomes" id="UP000787635">
    <property type="component" value="Unassembled WGS sequence"/>
</dbReference>